<proteinExistence type="predicted"/>
<feature type="transmembrane region" description="Helical" evidence="1">
    <location>
        <begin position="34"/>
        <end position="56"/>
    </location>
</feature>
<keyword evidence="1" id="KW-1133">Transmembrane helix</keyword>
<keyword evidence="1" id="KW-0472">Membrane</keyword>
<protein>
    <submittedName>
        <fullName evidence="2">Uncharacterized protein</fullName>
    </submittedName>
</protein>
<evidence type="ECO:0000313" key="3">
    <source>
        <dbReference type="Proteomes" id="UP001214854"/>
    </source>
</evidence>
<feature type="transmembrane region" description="Helical" evidence="1">
    <location>
        <begin position="105"/>
        <end position="126"/>
    </location>
</feature>
<dbReference type="Proteomes" id="UP001214854">
    <property type="component" value="Unassembled WGS sequence"/>
</dbReference>
<accession>A0ABT5HWX8</accession>
<name>A0ABT5HWX8_9CAUL</name>
<feature type="transmembrane region" description="Helical" evidence="1">
    <location>
        <begin position="158"/>
        <end position="177"/>
    </location>
</feature>
<dbReference type="EMBL" id="JAQQKX010000013">
    <property type="protein sequence ID" value="MDC7684580.1"/>
    <property type="molecule type" value="Genomic_DNA"/>
</dbReference>
<evidence type="ECO:0000313" key="2">
    <source>
        <dbReference type="EMBL" id="MDC7684580.1"/>
    </source>
</evidence>
<keyword evidence="3" id="KW-1185">Reference proteome</keyword>
<dbReference type="RefSeq" id="WP_272749051.1">
    <property type="nucleotide sequence ID" value="NZ_JAQQKX010000013.1"/>
</dbReference>
<comment type="caution">
    <text evidence="2">The sequence shown here is derived from an EMBL/GenBank/DDBJ whole genome shotgun (WGS) entry which is preliminary data.</text>
</comment>
<reference evidence="2 3" key="1">
    <citation type="submission" date="2023-01" db="EMBL/GenBank/DDBJ databases">
        <title>Novel species of the genus Asticcacaulis isolated from rivers.</title>
        <authorList>
            <person name="Lu H."/>
        </authorList>
    </citation>
    <scope>NUCLEOTIDE SEQUENCE [LARGE SCALE GENOMIC DNA]</scope>
    <source>
        <strain evidence="2 3">BYS171W</strain>
    </source>
</reference>
<keyword evidence="1" id="KW-0812">Transmembrane</keyword>
<feature type="transmembrane region" description="Helical" evidence="1">
    <location>
        <begin position="132"/>
        <end position="151"/>
    </location>
</feature>
<evidence type="ECO:0000256" key="1">
    <source>
        <dbReference type="SAM" id="Phobius"/>
    </source>
</evidence>
<feature type="transmembrane region" description="Helical" evidence="1">
    <location>
        <begin position="183"/>
        <end position="202"/>
    </location>
</feature>
<sequence>MKYDDLLPPVTPEDVRLMDDELTRLRQLARRGDVLAAAAGPVLAWWGLMMGIMSYWHVALLGNLLPPWLPDTLGPLPTIFGCVGSFAIDRWLNPQPLLKSWRSHAISMAWGFAGLVFLVIGVGAALSGEANATYNIVFSAMIFSLVTAVMGASSARTWLLWPAAGWMIVGFLSFFIREDLWRAGLFGLASTLFMLVPGLMIYRYREV</sequence>
<organism evidence="2 3">
    <name type="scientific">Asticcacaulis aquaticus</name>
    <dbReference type="NCBI Taxonomy" id="2984212"/>
    <lineage>
        <taxon>Bacteria</taxon>
        <taxon>Pseudomonadati</taxon>
        <taxon>Pseudomonadota</taxon>
        <taxon>Alphaproteobacteria</taxon>
        <taxon>Caulobacterales</taxon>
        <taxon>Caulobacteraceae</taxon>
        <taxon>Asticcacaulis</taxon>
    </lineage>
</organism>
<gene>
    <name evidence="2" type="ORF">PQU92_14945</name>
</gene>